<accession>A0A3D9HSI7</accession>
<proteinExistence type="predicted"/>
<protein>
    <submittedName>
        <fullName evidence="2">Class II flagellar assembly regulator</fullName>
    </submittedName>
</protein>
<keyword evidence="2" id="KW-0969">Cilium</keyword>
<gene>
    <name evidence="2" type="ORF">DFP90_102475</name>
</gene>
<dbReference type="RefSeq" id="WP_115935988.1">
    <property type="nucleotide sequence ID" value="NZ_QRDW01000002.1"/>
</dbReference>
<evidence type="ECO:0000313" key="3">
    <source>
        <dbReference type="Proteomes" id="UP000256845"/>
    </source>
</evidence>
<dbReference type="OrthoDB" id="8005693at2"/>
<keyword evidence="3" id="KW-1185">Reference proteome</keyword>
<comment type="caution">
    <text evidence="2">The sequence shown here is derived from an EMBL/GenBank/DDBJ whole genome shotgun (WGS) entry which is preliminary data.</text>
</comment>
<keyword evidence="2" id="KW-0282">Flagellum</keyword>
<organism evidence="2 3">
    <name type="scientific">Aestuariispira insulae</name>
    <dbReference type="NCBI Taxonomy" id="1461337"/>
    <lineage>
        <taxon>Bacteria</taxon>
        <taxon>Pseudomonadati</taxon>
        <taxon>Pseudomonadota</taxon>
        <taxon>Alphaproteobacteria</taxon>
        <taxon>Rhodospirillales</taxon>
        <taxon>Kiloniellaceae</taxon>
        <taxon>Aestuariispira</taxon>
    </lineage>
</organism>
<sequence length="147" mass="15260">MKVDGPSSTRATSASKKASKAKKSGGAGFASALNDTGSEEQSASSLSGAAPASGLDALLALQQVDDATAGEGGQGNNAQGQAWGEELLERLEDIRTGLLLGVIPQHRLQQLADSVSKKQGDVTDPRLSDILSEIEVRARVELAKYQR</sequence>
<evidence type="ECO:0000256" key="1">
    <source>
        <dbReference type="SAM" id="MobiDB-lite"/>
    </source>
</evidence>
<dbReference type="EMBL" id="QRDW01000002">
    <property type="protein sequence ID" value="RED52454.1"/>
    <property type="molecule type" value="Genomic_DNA"/>
</dbReference>
<dbReference type="Proteomes" id="UP000256845">
    <property type="component" value="Unassembled WGS sequence"/>
</dbReference>
<feature type="compositionally biased region" description="Low complexity" evidence="1">
    <location>
        <begin position="7"/>
        <end position="16"/>
    </location>
</feature>
<reference evidence="2 3" key="1">
    <citation type="submission" date="2018-07" db="EMBL/GenBank/DDBJ databases">
        <title>Genomic Encyclopedia of Type Strains, Phase III (KMG-III): the genomes of soil and plant-associated and newly described type strains.</title>
        <authorList>
            <person name="Whitman W."/>
        </authorList>
    </citation>
    <scope>NUCLEOTIDE SEQUENCE [LARGE SCALE GENOMIC DNA]</scope>
    <source>
        <strain evidence="2 3">CECT 8488</strain>
    </source>
</reference>
<feature type="region of interest" description="Disordered" evidence="1">
    <location>
        <begin position="1"/>
        <end position="49"/>
    </location>
</feature>
<name>A0A3D9HSI7_9PROT</name>
<dbReference type="InterPro" id="IPR019704">
    <property type="entry name" value="Flagellar_assmbl_FliX_class2"/>
</dbReference>
<evidence type="ECO:0000313" key="2">
    <source>
        <dbReference type="EMBL" id="RED52454.1"/>
    </source>
</evidence>
<dbReference type="GO" id="GO:0044781">
    <property type="term" value="P:bacterial-type flagellum organization"/>
    <property type="evidence" value="ECO:0007669"/>
    <property type="project" value="InterPro"/>
</dbReference>
<dbReference type="AlphaFoldDB" id="A0A3D9HSI7"/>
<dbReference type="Pfam" id="PF10768">
    <property type="entry name" value="FliX"/>
    <property type="match status" value="1"/>
</dbReference>
<keyword evidence="2" id="KW-0966">Cell projection</keyword>